<evidence type="ECO:0000313" key="3">
    <source>
        <dbReference type="EMBL" id="OCB90478.1"/>
    </source>
</evidence>
<dbReference type="Pfam" id="PF08219">
    <property type="entry name" value="TOM13"/>
    <property type="match status" value="1"/>
</dbReference>
<feature type="region of interest" description="Disordered" evidence="1">
    <location>
        <begin position="466"/>
        <end position="493"/>
    </location>
</feature>
<feature type="region of interest" description="Disordered" evidence="1">
    <location>
        <begin position="262"/>
        <end position="408"/>
    </location>
</feature>
<feature type="compositionally biased region" description="Low complexity" evidence="1">
    <location>
        <begin position="345"/>
        <end position="372"/>
    </location>
</feature>
<evidence type="ECO:0000313" key="4">
    <source>
        <dbReference type="Proteomes" id="UP000757232"/>
    </source>
</evidence>
<keyword evidence="2" id="KW-1133">Transmembrane helix</keyword>
<dbReference type="EMBL" id="LNZH02000128">
    <property type="protein sequence ID" value="OCB90478.1"/>
    <property type="molecule type" value="Genomic_DNA"/>
</dbReference>
<protein>
    <submittedName>
        <fullName evidence="3">Uncharacterized protein</fullName>
    </submittedName>
</protein>
<evidence type="ECO:0000256" key="2">
    <source>
        <dbReference type="SAM" id="Phobius"/>
    </source>
</evidence>
<sequence length="493" mass="54093">MKTAFEFSDELSGSLDRREDLKPRLKRMLHETVECSRFVQEYSRHSFPSRMVLGHKRQKIEDYKDRFVDLRRDLDTAMLKKIVSQHDLTDLKEKLGPFTTMSDVSKRPRCLLGTRTKYLGQISGFLKSKTSPNILWLTGAAGSGKSTIAVTASFGHGPNTAFNFTRRDLFLTIIMSEERSSEDLLQSALSSAFTPVPIESATPAGPDVPALEPAAEASAPASVPLVSQEDLAQHEEERLALERSWKEESAVRRREAEERRARIAAERGTQNAEEEADIKGPPNPIFNPRPAEEKGYPNEPSIADVRDVMSGEPSRTRQRESSAQVSPPTTATLEHSQRWEDIEAESLGSSYPSLSYPEHSHSESASAPSSEHGPLYSRGARQSSAKEKSSGPEKASSKQGEAEGPVPVPTLSIFDSRLSTRSRLIALFSSLSINLFLPFVNGVMLGFGEIFARNMAVRFFGLKAPESTSGTPGGAATAVGVRAAGGDSDRRKR</sequence>
<dbReference type="GO" id="GO:0005741">
    <property type="term" value="C:mitochondrial outer membrane"/>
    <property type="evidence" value="ECO:0007669"/>
    <property type="project" value="InterPro"/>
</dbReference>
<keyword evidence="4" id="KW-1185">Reference proteome</keyword>
<feature type="compositionally biased region" description="Low complexity" evidence="1">
    <location>
        <begin position="474"/>
        <end position="486"/>
    </location>
</feature>
<dbReference type="PANTHER" id="PTHR28241:SF1">
    <property type="entry name" value="MITOCHONDRIAL IMPORT PROTEIN 1"/>
    <property type="match status" value="1"/>
</dbReference>
<proteinExistence type="predicted"/>
<feature type="transmembrane region" description="Helical" evidence="2">
    <location>
        <begin position="424"/>
        <end position="448"/>
    </location>
</feature>
<keyword evidence="2" id="KW-0812">Transmembrane</keyword>
<evidence type="ECO:0000256" key="1">
    <source>
        <dbReference type="SAM" id="MobiDB-lite"/>
    </source>
</evidence>
<feature type="compositionally biased region" description="Polar residues" evidence="1">
    <location>
        <begin position="321"/>
        <end position="334"/>
    </location>
</feature>
<gene>
    <name evidence="3" type="ORF">A7U60_g2269</name>
</gene>
<reference evidence="3" key="1">
    <citation type="submission" date="2016-06" db="EMBL/GenBank/DDBJ databases">
        <title>Draft Genome sequence of the fungus Inonotus baumii.</title>
        <authorList>
            <person name="Zhu H."/>
            <person name="Lin W."/>
        </authorList>
    </citation>
    <scope>NUCLEOTIDE SEQUENCE</scope>
    <source>
        <strain evidence="3">821</strain>
    </source>
</reference>
<dbReference type="AlphaFoldDB" id="A0A9Q5I2H6"/>
<dbReference type="OrthoDB" id="5529571at2759"/>
<feature type="region of interest" description="Disordered" evidence="1">
    <location>
        <begin position="198"/>
        <end position="224"/>
    </location>
</feature>
<dbReference type="GO" id="GO:0045040">
    <property type="term" value="P:protein insertion into mitochondrial outer membrane"/>
    <property type="evidence" value="ECO:0007669"/>
    <property type="project" value="TreeGrafter"/>
</dbReference>
<keyword evidence="2" id="KW-0472">Membrane</keyword>
<feature type="compositionally biased region" description="Basic and acidic residues" evidence="1">
    <location>
        <begin position="304"/>
        <end position="320"/>
    </location>
</feature>
<accession>A0A9Q5I2H6</accession>
<dbReference type="PANTHER" id="PTHR28241">
    <property type="entry name" value="MITOCHONDRIAL IMPORT PROTEIN 1"/>
    <property type="match status" value="1"/>
</dbReference>
<name>A0A9Q5I2H6_SANBA</name>
<dbReference type="Proteomes" id="UP000757232">
    <property type="component" value="Unassembled WGS sequence"/>
</dbReference>
<dbReference type="InterPro" id="IPR013262">
    <property type="entry name" value="OMP_MIM1/TOM13_mt"/>
</dbReference>
<comment type="caution">
    <text evidence="3">The sequence shown here is derived from an EMBL/GenBank/DDBJ whole genome shotgun (WGS) entry which is preliminary data.</text>
</comment>
<feature type="compositionally biased region" description="Low complexity" evidence="1">
    <location>
        <begin position="208"/>
        <end position="224"/>
    </location>
</feature>
<dbReference type="GO" id="GO:0070096">
    <property type="term" value="P:mitochondrial outer membrane translocase complex assembly"/>
    <property type="evidence" value="ECO:0007669"/>
    <property type="project" value="TreeGrafter"/>
</dbReference>
<organism evidence="3 4">
    <name type="scientific">Sanghuangporus baumii</name>
    <name type="common">Phellinus baumii</name>
    <dbReference type="NCBI Taxonomy" id="108892"/>
    <lineage>
        <taxon>Eukaryota</taxon>
        <taxon>Fungi</taxon>
        <taxon>Dikarya</taxon>
        <taxon>Basidiomycota</taxon>
        <taxon>Agaricomycotina</taxon>
        <taxon>Agaricomycetes</taxon>
        <taxon>Hymenochaetales</taxon>
        <taxon>Hymenochaetaceae</taxon>
        <taxon>Sanghuangporus</taxon>
    </lineage>
</organism>